<evidence type="ECO:0000313" key="5">
    <source>
        <dbReference type="EMBL" id="GBE82484.1"/>
    </source>
</evidence>
<dbReference type="OrthoDB" id="448399at2759"/>
<proteinExistence type="predicted"/>
<dbReference type="PANTHER" id="PTHR23044">
    <property type="entry name" value="3'-5' EXONUCLEASE ERI1-RELATED"/>
    <property type="match status" value="1"/>
</dbReference>
<dbReference type="InterPro" id="IPR012337">
    <property type="entry name" value="RNaseH-like_sf"/>
</dbReference>
<evidence type="ECO:0000313" key="6">
    <source>
        <dbReference type="Proteomes" id="UP000287166"/>
    </source>
</evidence>
<feature type="domain" description="Exonuclease" evidence="4">
    <location>
        <begin position="65"/>
        <end position="160"/>
    </location>
</feature>
<evidence type="ECO:0000256" key="2">
    <source>
        <dbReference type="ARBA" id="ARBA00022801"/>
    </source>
</evidence>
<evidence type="ECO:0000256" key="1">
    <source>
        <dbReference type="ARBA" id="ARBA00022722"/>
    </source>
</evidence>
<accession>A0A401GK09</accession>
<dbReference type="GO" id="GO:0000175">
    <property type="term" value="F:3'-5'-RNA exonuclease activity"/>
    <property type="evidence" value="ECO:0007669"/>
    <property type="project" value="InterPro"/>
</dbReference>
<keyword evidence="3 5" id="KW-0269">Exonuclease</keyword>
<dbReference type="InterPro" id="IPR047201">
    <property type="entry name" value="ERI-1_3'hExo-like"/>
</dbReference>
<dbReference type="GO" id="GO:0003676">
    <property type="term" value="F:nucleic acid binding"/>
    <property type="evidence" value="ECO:0007669"/>
    <property type="project" value="InterPro"/>
</dbReference>
<keyword evidence="6" id="KW-1185">Reference proteome</keyword>
<dbReference type="CDD" id="cd06133">
    <property type="entry name" value="ERI-1_3'hExo_like"/>
    <property type="match status" value="1"/>
</dbReference>
<evidence type="ECO:0000259" key="4">
    <source>
        <dbReference type="Pfam" id="PF00929"/>
    </source>
</evidence>
<dbReference type="EMBL" id="BFAD01000004">
    <property type="protein sequence ID" value="GBE82484.1"/>
    <property type="molecule type" value="Genomic_DNA"/>
</dbReference>
<dbReference type="GeneID" id="38779401"/>
<reference evidence="5 6" key="1">
    <citation type="journal article" date="2018" name="Sci. Rep.">
        <title>Genome sequence of the cauliflower mushroom Sparassis crispa (Hanabiratake) and its association with beneficial usage.</title>
        <authorList>
            <person name="Kiyama R."/>
            <person name="Furutani Y."/>
            <person name="Kawaguchi K."/>
            <person name="Nakanishi T."/>
        </authorList>
    </citation>
    <scope>NUCLEOTIDE SEQUENCE [LARGE SCALE GENOMIC DNA]</scope>
</reference>
<keyword evidence="1" id="KW-0540">Nuclease</keyword>
<comment type="caution">
    <text evidence="5">The sequence shown here is derived from an EMBL/GenBank/DDBJ whole genome shotgun (WGS) entry which is preliminary data.</text>
</comment>
<dbReference type="SUPFAM" id="SSF53098">
    <property type="entry name" value="Ribonuclease H-like"/>
    <property type="match status" value="1"/>
</dbReference>
<dbReference type="Proteomes" id="UP000287166">
    <property type="component" value="Unassembled WGS sequence"/>
</dbReference>
<name>A0A401GK09_9APHY</name>
<organism evidence="5 6">
    <name type="scientific">Sparassis crispa</name>
    <dbReference type="NCBI Taxonomy" id="139825"/>
    <lineage>
        <taxon>Eukaryota</taxon>
        <taxon>Fungi</taxon>
        <taxon>Dikarya</taxon>
        <taxon>Basidiomycota</taxon>
        <taxon>Agaricomycotina</taxon>
        <taxon>Agaricomycetes</taxon>
        <taxon>Polyporales</taxon>
        <taxon>Sparassidaceae</taxon>
        <taxon>Sparassis</taxon>
    </lineage>
</organism>
<dbReference type="FunCoup" id="A0A401GK09">
    <property type="interactions" value="275"/>
</dbReference>
<dbReference type="Pfam" id="PF00929">
    <property type="entry name" value="RNase_T"/>
    <property type="match status" value="1"/>
</dbReference>
<gene>
    <name evidence="5" type="ORF">SCP_0408680</name>
</gene>
<evidence type="ECO:0000256" key="3">
    <source>
        <dbReference type="ARBA" id="ARBA00022839"/>
    </source>
</evidence>
<dbReference type="RefSeq" id="XP_027613397.1">
    <property type="nucleotide sequence ID" value="XM_027757596.1"/>
</dbReference>
<sequence length="292" mass="33286">MSCASLWPRRLPSCEHPKHGDSPIKLVQPCSRASSAESTIDLDSTGISESQSAPRGPKQPYDAFLVLDVEATCVAGAKFDYPSEIIEWPVCLLRWKDKDRNERARVLEIVDEFRSFVRPTWRPQLSQFCTDLTGITQEQVDSAPTFTQLMDIFREFMERHGLIEFETGRRLIRFCWCSDGPFDIRDFVVKQCFMSKISMPAWLSGDVLDVRSAVGEWYLTTSRRCQEKRYIECAFPMPKRLSISIPRQLQVLGLSPFQGRQHSGMDVRTPAISPASLLNSLGRVSRCSRTQP</sequence>
<dbReference type="AlphaFoldDB" id="A0A401GK09"/>
<dbReference type="InterPro" id="IPR013520">
    <property type="entry name" value="Ribonucl_H"/>
</dbReference>
<dbReference type="Gene3D" id="3.30.420.10">
    <property type="entry name" value="Ribonuclease H-like superfamily/Ribonuclease H"/>
    <property type="match status" value="1"/>
</dbReference>
<dbReference type="STRING" id="139825.A0A401GK09"/>
<keyword evidence="2" id="KW-0378">Hydrolase</keyword>
<dbReference type="InterPro" id="IPR051274">
    <property type="entry name" value="3-5_Exoribonuclease"/>
</dbReference>
<dbReference type="PANTHER" id="PTHR23044:SF61">
    <property type="entry name" value="3'-5' EXORIBONUCLEASE 1-RELATED"/>
    <property type="match status" value="1"/>
</dbReference>
<dbReference type="InterPro" id="IPR036397">
    <property type="entry name" value="RNaseH_sf"/>
</dbReference>
<dbReference type="InParanoid" id="A0A401GK09"/>
<protein>
    <submittedName>
        <fullName evidence="5">3'-5' exonuclease eri1</fullName>
    </submittedName>
</protein>